<accession>A0A1S5QY55</accession>
<dbReference type="SUPFAM" id="SSF81342">
    <property type="entry name" value="Transmembrane di-heme cytochromes"/>
    <property type="match status" value="1"/>
</dbReference>
<evidence type="ECO:0000256" key="3">
    <source>
        <dbReference type="ARBA" id="ARBA00011649"/>
    </source>
</evidence>
<reference evidence="23" key="1">
    <citation type="submission" date="2015-08" db="EMBL/GenBank/DDBJ databases">
        <title>Mitochondrial genomes and implications for higher phylogeny of Neuroptera (Insecta: Neuropteroidea).</title>
        <authorList>
            <person name="Wang Y."/>
            <person name="Liu X."/>
            <person name="Winterton S.L."/>
            <person name="Yang D."/>
        </authorList>
    </citation>
    <scope>NUCLEOTIDE SEQUENCE</scope>
</reference>
<feature type="binding site" description="axial binding residue" evidence="19">
    <location>
        <position position="197"/>
    </location>
    <ligand>
        <name>heme b</name>
        <dbReference type="ChEBI" id="CHEBI:60344"/>
        <label>b566</label>
    </ligand>
    <ligandPart>
        <name>Fe</name>
        <dbReference type="ChEBI" id="CHEBI:18248"/>
    </ligandPart>
</feature>
<feature type="transmembrane region" description="Helical" evidence="20">
    <location>
        <begin position="348"/>
        <end position="365"/>
    </location>
</feature>
<protein>
    <recommendedName>
        <fullName evidence="4 20">Cytochrome b</fullName>
    </recommendedName>
</protein>
<feature type="transmembrane region" description="Helical" evidence="20">
    <location>
        <begin position="179"/>
        <end position="201"/>
    </location>
</feature>
<geneLocation type="mitochondrion" evidence="23"/>
<dbReference type="GO" id="GO:0008121">
    <property type="term" value="F:quinol-cytochrome-c reductase activity"/>
    <property type="evidence" value="ECO:0007669"/>
    <property type="project" value="InterPro"/>
</dbReference>
<evidence type="ECO:0000256" key="13">
    <source>
        <dbReference type="ARBA" id="ARBA00023004"/>
    </source>
</evidence>
<feature type="transmembrane region" description="Helical" evidence="20">
    <location>
        <begin position="230"/>
        <end position="251"/>
    </location>
</feature>
<evidence type="ECO:0000256" key="11">
    <source>
        <dbReference type="ARBA" id="ARBA00022982"/>
    </source>
</evidence>
<keyword evidence="13 19" id="KW-0408">Iron</keyword>
<evidence type="ECO:0000256" key="16">
    <source>
        <dbReference type="ARBA" id="ARBA00023136"/>
    </source>
</evidence>
<comment type="function">
    <text evidence="1 20">Component of the ubiquinol-cytochrome c reductase complex (complex III or cytochrome b-c1 complex) that is part of the mitochondrial respiratory chain. The b-c1 complex mediates electron transfer from ubiquinol to cytochrome c. Contributes to the generation of a proton gradient across the mitochondrial membrane that is then used for ATP synthesis.</text>
</comment>
<feature type="binding site" description="axial binding residue" evidence="19">
    <location>
        <position position="183"/>
    </location>
    <ligand>
        <name>heme b</name>
        <dbReference type="ChEBI" id="CHEBI:60344"/>
        <label>b562</label>
    </ligand>
    <ligandPart>
        <name>Fe</name>
        <dbReference type="ChEBI" id="CHEBI:18248"/>
    </ligandPart>
</feature>
<feature type="transmembrane region" description="Helical" evidence="20">
    <location>
        <begin position="78"/>
        <end position="99"/>
    </location>
</feature>
<evidence type="ECO:0000256" key="20">
    <source>
        <dbReference type="RuleBase" id="RU362117"/>
    </source>
</evidence>
<dbReference type="PROSITE" id="PS51002">
    <property type="entry name" value="CYTB_NTER"/>
    <property type="match status" value="1"/>
</dbReference>
<dbReference type="PIRSF" id="PIRSF038885">
    <property type="entry name" value="COB"/>
    <property type="match status" value="1"/>
</dbReference>
<evidence type="ECO:0000256" key="6">
    <source>
        <dbReference type="ARBA" id="ARBA00022617"/>
    </source>
</evidence>
<dbReference type="CDD" id="cd00284">
    <property type="entry name" value="Cytochrome_b_N"/>
    <property type="match status" value="1"/>
</dbReference>
<dbReference type="InterPro" id="IPR027387">
    <property type="entry name" value="Cytb/b6-like_sf"/>
</dbReference>
<dbReference type="InterPro" id="IPR036150">
    <property type="entry name" value="Cyt_b/b6_C_sf"/>
</dbReference>
<dbReference type="PANTHER" id="PTHR19271:SF16">
    <property type="entry name" value="CYTOCHROME B"/>
    <property type="match status" value="1"/>
</dbReference>
<dbReference type="GO" id="GO:0016491">
    <property type="term" value="F:oxidoreductase activity"/>
    <property type="evidence" value="ECO:0007669"/>
    <property type="project" value="UniProtKB-UniRule"/>
</dbReference>
<dbReference type="SUPFAM" id="SSF81648">
    <property type="entry name" value="a domain/subunit of cytochrome bc1 complex (Ubiquinol-cytochrome c reductase)"/>
    <property type="match status" value="1"/>
</dbReference>
<dbReference type="CDD" id="cd00290">
    <property type="entry name" value="cytochrome_b_C"/>
    <property type="match status" value="1"/>
</dbReference>
<evidence type="ECO:0000256" key="14">
    <source>
        <dbReference type="ARBA" id="ARBA00023075"/>
    </source>
</evidence>
<sequence length="378" mass="43438">MFKPLRSSNPMFKIANNALVDLPAPSNISIWWNFGSLLGICLMIQIITGLFLAMHYTANIDLAFNSVIHIIRDVNYGWLLRTLHANGASMFFICIYMHIGRGLYYNSFLFKSTWLIGVIILFLVMGTAFMGYVLPWGQMSFWGATVITNLLSAIPYLGTMLVQWLWGGFAVDNATLTRFFTFHFLLPFIVAAATMIHLLFLHQTGSNNPLGMNSNSDKIPFHPYFSFKDMIGFIMMILLLVMISLYSPYMLGDPDNFIPANPLVTPIHIQPEWYFLFAYAILRSIPNKLGGVIALVLSIMILMIMPFYFLSNFQGLQFYPINQILFWLMVMIVLLLTWIGARPVEDPYILIGQILTILYFMYYLINPLIHKMWDNLIY</sequence>
<comment type="similarity">
    <text evidence="17 20">Belongs to the cytochrome b family.</text>
</comment>
<evidence type="ECO:0000256" key="12">
    <source>
        <dbReference type="ARBA" id="ARBA00022989"/>
    </source>
</evidence>
<keyword evidence="11 20" id="KW-0249">Electron transport</keyword>
<evidence type="ECO:0000256" key="18">
    <source>
        <dbReference type="PIRSR" id="PIRSR038885-1"/>
    </source>
</evidence>
<evidence type="ECO:0000256" key="10">
    <source>
        <dbReference type="ARBA" id="ARBA00022792"/>
    </source>
</evidence>
<feature type="transmembrane region" description="Helical" evidence="20">
    <location>
        <begin position="146"/>
        <end position="167"/>
    </location>
</feature>
<keyword evidence="9 19" id="KW-0479">Metal-binding</keyword>
<feature type="domain" description="Cytochrome b/b6 C-terminal region profile" evidence="22">
    <location>
        <begin position="211"/>
        <end position="378"/>
    </location>
</feature>
<evidence type="ECO:0000256" key="7">
    <source>
        <dbReference type="ARBA" id="ARBA00022660"/>
    </source>
</evidence>
<keyword evidence="5 20" id="KW-0813">Transport</keyword>
<evidence type="ECO:0000256" key="8">
    <source>
        <dbReference type="ARBA" id="ARBA00022692"/>
    </source>
</evidence>
<evidence type="ECO:0000256" key="2">
    <source>
        <dbReference type="ARBA" id="ARBA00004448"/>
    </source>
</evidence>
<keyword evidence="15 20" id="KW-0496">Mitochondrion</keyword>
<feature type="transmembrane region" description="Helical" evidence="20">
    <location>
        <begin position="30"/>
        <end position="57"/>
    </location>
</feature>
<dbReference type="EMBL" id="KT425072">
    <property type="protein sequence ID" value="AMW67837.1"/>
    <property type="molecule type" value="Genomic_DNA"/>
</dbReference>
<evidence type="ECO:0000259" key="22">
    <source>
        <dbReference type="PROSITE" id="PS51003"/>
    </source>
</evidence>
<dbReference type="InterPro" id="IPR016174">
    <property type="entry name" value="Di-haem_cyt_TM"/>
</dbReference>
<evidence type="ECO:0000256" key="19">
    <source>
        <dbReference type="PIRSR" id="PIRSR038885-2"/>
    </source>
</evidence>
<evidence type="ECO:0000259" key="21">
    <source>
        <dbReference type="PROSITE" id="PS51002"/>
    </source>
</evidence>
<feature type="transmembrane region" description="Helical" evidence="20">
    <location>
        <begin position="289"/>
        <end position="309"/>
    </location>
</feature>
<evidence type="ECO:0000256" key="5">
    <source>
        <dbReference type="ARBA" id="ARBA00022448"/>
    </source>
</evidence>
<dbReference type="InterPro" id="IPR048260">
    <property type="entry name" value="Cytochrome_b_C_euk/bac"/>
</dbReference>
<dbReference type="AlphaFoldDB" id="A0A1S5QY55"/>
<evidence type="ECO:0000256" key="9">
    <source>
        <dbReference type="ARBA" id="ARBA00022723"/>
    </source>
</evidence>
<keyword evidence="10" id="KW-0999">Mitochondrion inner membrane</keyword>
<organism evidence="23">
    <name type="scientific">Fontecilla graphicus</name>
    <dbReference type="NCBI Taxonomy" id="375849"/>
    <lineage>
        <taxon>Eukaryota</taxon>
        <taxon>Metazoa</taxon>
        <taxon>Ecdysozoa</taxon>
        <taxon>Arthropoda</taxon>
        <taxon>Hexapoda</taxon>
        <taxon>Insecta</taxon>
        <taxon>Pterygota</taxon>
        <taxon>Neoptera</taxon>
        <taxon>Endopterygota</taxon>
        <taxon>Neuroptera</taxon>
        <taxon>Hemerobiiformia</taxon>
        <taxon>Ithonidae</taxon>
        <taxon>Fontecilla</taxon>
    </lineage>
</organism>
<dbReference type="GO" id="GO:0006122">
    <property type="term" value="P:mitochondrial electron transport, ubiquinol to cytochrome c"/>
    <property type="evidence" value="ECO:0007669"/>
    <property type="project" value="TreeGrafter"/>
</dbReference>
<dbReference type="InterPro" id="IPR030689">
    <property type="entry name" value="Cytochrome_b"/>
</dbReference>
<evidence type="ECO:0000256" key="1">
    <source>
        <dbReference type="ARBA" id="ARBA00002566"/>
    </source>
</evidence>
<dbReference type="InterPro" id="IPR048259">
    <property type="entry name" value="Cytochrome_b_N_euk/bac"/>
</dbReference>
<comment type="subunit">
    <text evidence="3">The main subunits of complex b-c1 are: cytochrome b, cytochrome c1 and the Rieske protein.</text>
</comment>
<dbReference type="Pfam" id="PF00033">
    <property type="entry name" value="Cytochrome_B"/>
    <property type="match status" value="1"/>
</dbReference>
<keyword evidence="7 20" id="KW-0679">Respiratory chain</keyword>
<keyword evidence="16 20" id="KW-0472">Membrane</keyword>
<evidence type="ECO:0000256" key="17">
    <source>
        <dbReference type="ARBA" id="ARBA00061233"/>
    </source>
</evidence>
<comment type="cofactor">
    <cofactor evidence="19">
        <name>heme</name>
        <dbReference type="ChEBI" id="CHEBI:30413"/>
    </cofactor>
    <text evidence="19">Binds 2 heme groups non-covalently.</text>
</comment>
<proteinExistence type="inferred from homology"/>
<dbReference type="Pfam" id="PF00032">
    <property type="entry name" value="Cytochrom_B_C"/>
    <property type="match status" value="1"/>
</dbReference>
<feature type="domain" description="Cytochrome b/b6 N-terminal region profile" evidence="21">
    <location>
        <begin position="1"/>
        <end position="210"/>
    </location>
</feature>
<keyword evidence="6 19" id="KW-0349">Heme</keyword>
<dbReference type="PROSITE" id="PS51003">
    <property type="entry name" value="CYTB_CTER"/>
    <property type="match status" value="1"/>
</dbReference>
<dbReference type="GO" id="GO:0046872">
    <property type="term" value="F:metal ion binding"/>
    <property type="evidence" value="ECO:0007669"/>
    <property type="project" value="UniProtKB-UniRule"/>
</dbReference>
<feature type="binding site" description="axial binding residue" evidence="19">
    <location>
        <position position="84"/>
    </location>
    <ligand>
        <name>heme b</name>
        <dbReference type="ChEBI" id="CHEBI:60344"/>
        <label>b562</label>
    </ligand>
    <ligandPart>
        <name>Fe</name>
        <dbReference type="ChEBI" id="CHEBI:18248"/>
    </ligandPart>
</feature>
<comment type="subcellular location">
    <subcellularLocation>
        <location evidence="2">Mitochondrion inner membrane</location>
        <topology evidence="2">Multi-pass membrane protein</topology>
    </subcellularLocation>
</comment>
<dbReference type="GO" id="GO:0005743">
    <property type="term" value="C:mitochondrial inner membrane"/>
    <property type="evidence" value="ECO:0007669"/>
    <property type="project" value="UniProtKB-SubCell"/>
</dbReference>
<keyword evidence="12 20" id="KW-1133">Transmembrane helix</keyword>
<feature type="transmembrane region" description="Helical" evidence="20">
    <location>
        <begin position="321"/>
        <end position="341"/>
    </location>
</feature>
<dbReference type="Gene3D" id="1.20.810.10">
    <property type="entry name" value="Cytochrome Bc1 Complex, Chain C"/>
    <property type="match status" value="1"/>
</dbReference>
<dbReference type="PANTHER" id="PTHR19271">
    <property type="entry name" value="CYTOCHROME B"/>
    <property type="match status" value="1"/>
</dbReference>
<keyword evidence="8 20" id="KW-0812">Transmembrane</keyword>
<dbReference type="InterPro" id="IPR005797">
    <property type="entry name" value="Cyt_b/b6_N"/>
</dbReference>
<evidence type="ECO:0000313" key="23">
    <source>
        <dbReference type="EMBL" id="AMW67837.1"/>
    </source>
</evidence>
<gene>
    <name evidence="23" type="primary">CYTB</name>
</gene>
<name>A0A1S5QY55_9NEOP</name>
<feature type="transmembrane region" description="Helical" evidence="20">
    <location>
        <begin position="114"/>
        <end position="134"/>
    </location>
</feature>
<evidence type="ECO:0000256" key="4">
    <source>
        <dbReference type="ARBA" id="ARBA00013531"/>
    </source>
</evidence>
<keyword evidence="14" id="KW-0830">Ubiquinone</keyword>
<evidence type="ECO:0000256" key="15">
    <source>
        <dbReference type="ARBA" id="ARBA00023128"/>
    </source>
</evidence>
<dbReference type="GO" id="GO:0045275">
    <property type="term" value="C:respiratory chain complex III"/>
    <property type="evidence" value="ECO:0007669"/>
    <property type="project" value="InterPro"/>
</dbReference>
<dbReference type="FunFam" id="1.20.810.10:FF:000002">
    <property type="entry name" value="Cytochrome b"/>
    <property type="match status" value="1"/>
</dbReference>
<feature type="binding site" description="axial binding residue" evidence="19">
    <location>
        <position position="98"/>
    </location>
    <ligand>
        <name>heme b</name>
        <dbReference type="ChEBI" id="CHEBI:60344"/>
        <label>b566</label>
    </ligand>
    <ligandPart>
        <name>Fe</name>
        <dbReference type="ChEBI" id="CHEBI:18248"/>
    </ligandPart>
</feature>
<feature type="binding site" evidence="18">
    <location>
        <position position="202"/>
    </location>
    <ligand>
        <name>a ubiquinone</name>
        <dbReference type="ChEBI" id="CHEBI:16389"/>
    </ligand>
</feature>
<comment type="cofactor">
    <cofactor evidence="20">
        <name>heme b</name>
        <dbReference type="ChEBI" id="CHEBI:60344"/>
    </cofactor>
    <text evidence="20">Binds 2 heme groups non-covalently.</text>
</comment>
<dbReference type="InterPro" id="IPR005798">
    <property type="entry name" value="Cyt_b/b6_C"/>
</dbReference>